<dbReference type="GO" id="GO:0004577">
    <property type="term" value="F:N-acetylglucosaminyldiphosphodolichol N-acetylglucosaminyltransferase activity"/>
    <property type="evidence" value="ECO:0007669"/>
    <property type="project" value="UniProtKB-EC"/>
</dbReference>
<dbReference type="KEGG" id="soy:115886289"/>
<dbReference type="EC" id="2.4.1.141" evidence="3"/>
<organism evidence="9 10">
    <name type="scientific">Sitophilus oryzae</name>
    <name type="common">Rice weevil</name>
    <name type="synonym">Curculio oryzae</name>
    <dbReference type="NCBI Taxonomy" id="7048"/>
    <lineage>
        <taxon>Eukaryota</taxon>
        <taxon>Metazoa</taxon>
        <taxon>Ecdysozoa</taxon>
        <taxon>Arthropoda</taxon>
        <taxon>Hexapoda</taxon>
        <taxon>Insecta</taxon>
        <taxon>Pterygota</taxon>
        <taxon>Neoptera</taxon>
        <taxon>Endopterygota</taxon>
        <taxon>Coleoptera</taxon>
        <taxon>Polyphaga</taxon>
        <taxon>Cucujiformia</taxon>
        <taxon>Curculionidae</taxon>
        <taxon>Dryophthorinae</taxon>
        <taxon>Sitophilus</taxon>
    </lineage>
</organism>
<sequence>MGNGKKLFVTKIKETTRFEKIVKRITTDVSILKLLFKLGFDFLQIQIGTGLLQVSISADSKHAICKKNNSTTVKFRGGLNLTLKYNHSFEEFDEEIKKADLVISDADLGSCVAVLKRNKPLLVVITQDMMDTRKLQNELAEQLQKNGHLNYCTVDNLEEGLTTAFKAYSKADKNLFAKYLGKCLGFFNK</sequence>
<comment type="subcellular location">
    <subcellularLocation>
        <location evidence="1">Endoplasmic reticulum</location>
    </subcellularLocation>
</comment>
<evidence type="ECO:0000256" key="4">
    <source>
        <dbReference type="ARBA" id="ARBA00017468"/>
    </source>
</evidence>
<evidence type="ECO:0000259" key="8">
    <source>
        <dbReference type="Pfam" id="PF04101"/>
    </source>
</evidence>
<evidence type="ECO:0000313" key="10">
    <source>
        <dbReference type="RefSeq" id="XP_030761240.1"/>
    </source>
</evidence>
<dbReference type="Proteomes" id="UP000504635">
    <property type="component" value="Unplaced"/>
</dbReference>
<keyword evidence="7" id="KW-0256">Endoplasmic reticulum</keyword>
<feature type="domain" description="Glycosyl transferase family 28 C-terminal" evidence="8">
    <location>
        <begin position="64"/>
        <end position="167"/>
    </location>
</feature>
<dbReference type="RefSeq" id="XP_030761240.1">
    <property type="nucleotide sequence ID" value="XM_030905380.1"/>
</dbReference>
<evidence type="ECO:0000256" key="7">
    <source>
        <dbReference type="ARBA" id="ARBA00022824"/>
    </source>
</evidence>
<dbReference type="GO" id="GO:0005783">
    <property type="term" value="C:endoplasmic reticulum"/>
    <property type="evidence" value="ECO:0007669"/>
    <property type="project" value="UniProtKB-SubCell"/>
</dbReference>
<name>A0A6J2YEC8_SITOR</name>
<keyword evidence="9" id="KW-1185">Reference proteome</keyword>
<accession>A0A6J2YEC8</accession>
<dbReference type="Pfam" id="PF04101">
    <property type="entry name" value="Glyco_tran_28_C"/>
    <property type="match status" value="1"/>
</dbReference>
<dbReference type="InterPro" id="IPR007235">
    <property type="entry name" value="Glyco_trans_28_C"/>
</dbReference>
<dbReference type="InParanoid" id="A0A6J2YEC8"/>
<dbReference type="Gene3D" id="3.40.50.2000">
    <property type="entry name" value="Glycogen Phosphorylase B"/>
    <property type="match status" value="1"/>
</dbReference>
<reference evidence="10" key="1">
    <citation type="submission" date="2025-08" db="UniProtKB">
        <authorList>
            <consortium name="RefSeq"/>
        </authorList>
    </citation>
    <scope>IDENTIFICATION</scope>
    <source>
        <tissue evidence="10">Gonads</tissue>
    </source>
</reference>
<comment type="similarity">
    <text evidence="2">Belongs to the glycosyltransferase 28 family.</text>
</comment>
<dbReference type="OrthoDB" id="20273at2759"/>
<dbReference type="FunCoup" id="A0A6J2YEC8">
    <property type="interactions" value="708"/>
</dbReference>
<evidence type="ECO:0000256" key="1">
    <source>
        <dbReference type="ARBA" id="ARBA00004240"/>
    </source>
</evidence>
<keyword evidence="6 10" id="KW-0808">Transferase</keyword>
<protein>
    <recommendedName>
        <fullName evidence="4">UDP-N-acetylglucosamine transferase subunit ALG13</fullName>
        <ecNumber evidence="3">2.4.1.141</ecNumber>
    </recommendedName>
</protein>
<evidence type="ECO:0000313" key="9">
    <source>
        <dbReference type="Proteomes" id="UP000504635"/>
    </source>
</evidence>
<dbReference type="GeneID" id="115886289"/>
<dbReference type="GO" id="GO:0006488">
    <property type="term" value="P:dolichol-linked oligosaccharide biosynthetic process"/>
    <property type="evidence" value="ECO:0007669"/>
    <property type="project" value="InterPro"/>
</dbReference>
<dbReference type="AlphaFoldDB" id="A0A6J2YEC8"/>
<keyword evidence="5" id="KW-0328">Glycosyltransferase</keyword>
<evidence type="ECO:0000256" key="3">
    <source>
        <dbReference type="ARBA" id="ARBA00012614"/>
    </source>
</evidence>
<dbReference type="PANTHER" id="PTHR12867:SF6">
    <property type="entry name" value="N-ACETYLGLUCOSAMINYLDIPHOSPHODOLICHOL N-ACETYLGLUCOSAMINYLTRANSFERASE"/>
    <property type="match status" value="1"/>
</dbReference>
<dbReference type="InterPro" id="IPR039042">
    <property type="entry name" value="Alg13-like"/>
</dbReference>
<dbReference type="PANTHER" id="PTHR12867">
    <property type="entry name" value="GLYCOSYL TRANSFERASE-RELATED"/>
    <property type="match status" value="1"/>
</dbReference>
<gene>
    <name evidence="10" type="primary">LOC115886289</name>
</gene>
<evidence type="ECO:0000256" key="2">
    <source>
        <dbReference type="ARBA" id="ARBA00006962"/>
    </source>
</evidence>
<evidence type="ECO:0000256" key="6">
    <source>
        <dbReference type="ARBA" id="ARBA00022679"/>
    </source>
</evidence>
<proteinExistence type="inferred from homology"/>
<evidence type="ECO:0000256" key="5">
    <source>
        <dbReference type="ARBA" id="ARBA00022676"/>
    </source>
</evidence>